<organism evidence="8 9">
    <name type="scientific">Salinibacillus kushneri</name>
    <dbReference type="NCBI Taxonomy" id="237682"/>
    <lineage>
        <taxon>Bacteria</taxon>
        <taxon>Bacillati</taxon>
        <taxon>Bacillota</taxon>
        <taxon>Bacilli</taxon>
        <taxon>Bacillales</taxon>
        <taxon>Bacillaceae</taxon>
        <taxon>Salinibacillus</taxon>
    </lineage>
</organism>
<evidence type="ECO:0000256" key="5">
    <source>
        <dbReference type="ARBA" id="ARBA00022777"/>
    </source>
</evidence>
<dbReference type="InterPro" id="IPR035965">
    <property type="entry name" value="PAS-like_dom_sf"/>
</dbReference>
<dbReference type="GO" id="GO:0004673">
    <property type="term" value="F:protein histidine kinase activity"/>
    <property type="evidence" value="ECO:0007669"/>
    <property type="project" value="UniProtKB-EC"/>
</dbReference>
<keyword evidence="3" id="KW-0597">Phosphoprotein</keyword>
<feature type="transmembrane region" description="Helical" evidence="6">
    <location>
        <begin position="12"/>
        <end position="31"/>
    </location>
</feature>
<evidence type="ECO:0000259" key="7">
    <source>
        <dbReference type="PROSITE" id="PS50112"/>
    </source>
</evidence>
<keyword evidence="5" id="KW-0418">Kinase</keyword>
<dbReference type="EMBL" id="FOHJ01000002">
    <property type="protein sequence ID" value="SES93808.1"/>
    <property type="molecule type" value="Genomic_DNA"/>
</dbReference>
<protein>
    <recommendedName>
        <fullName evidence="2">histidine kinase</fullName>
        <ecNumber evidence="2">2.7.13.3</ecNumber>
    </recommendedName>
</protein>
<dbReference type="EC" id="2.7.13.3" evidence="2"/>
<dbReference type="Proteomes" id="UP000199095">
    <property type="component" value="Unassembled WGS sequence"/>
</dbReference>
<dbReference type="InterPro" id="IPR052162">
    <property type="entry name" value="Sensor_kinase/Photoreceptor"/>
</dbReference>
<dbReference type="InterPro" id="IPR013655">
    <property type="entry name" value="PAS_fold_3"/>
</dbReference>
<dbReference type="AlphaFoldDB" id="A0A1I0AI21"/>
<dbReference type="SUPFAM" id="SSF55785">
    <property type="entry name" value="PYP-like sensor domain (PAS domain)"/>
    <property type="match status" value="1"/>
</dbReference>
<evidence type="ECO:0000256" key="6">
    <source>
        <dbReference type="SAM" id="Phobius"/>
    </source>
</evidence>
<keyword evidence="9" id="KW-1185">Reference proteome</keyword>
<keyword evidence="6" id="KW-1133">Transmembrane helix</keyword>
<keyword evidence="6" id="KW-0812">Transmembrane</keyword>
<comment type="catalytic activity">
    <reaction evidence="1">
        <text>ATP + protein L-histidine = ADP + protein N-phospho-L-histidine.</text>
        <dbReference type="EC" id="2.7.13.3"/>
    </reaction>
</comment>
<feature type="transmembrane region" description="Helical" evidence="6">
    <location>
        <begin position="38"/>
        <end position="69"/>
    </location>
</feature>
<accession>A0A1I0AI21</accession>
<dbReference type="PROSITE" id="PS50112">
    <property type="entry name" value="PAS"/>
    <property type="match status" value="1"/>
</dbReference>
<evidence type="ECO:0000313" key="9">
    <source>
        <dbReference type="Proteomes" id="UP000199095"/>
    </source>
</evidence>
<reference evidence="9" key="1">
    <citation type="submission" date="2016-10" db="EMBL/GenBank/DDBJ databases">
        <authorList>
            <person name="Varghese N."/>
            <person name="Submissions S."/>
        </authorList>
    </citation>
    <scope>NUCLEOTIDE SEQUENCE [LARGE SCALE GENOMIC DNA]</scope>
    <source>
        <strain evidence="9">CGMCC 1.3566</strain>
    </source>
</reference>
<dbReference type="PANTHER" id="PTHR43304">
    <property type="entry name" value="PHYTOCHROME-LIKE PROTEIN CPH1"/>
    <property type="match status" value="1"/>
</dbReference>
<dbReference type="CDD" id="cd00130">
    <property type="entry name" value="PAS"/>
    <property type="match status" value="1"/>
</dbReference>
<name>A0A1I0AI21_9BACI</name>
<dbReference type="STRING" id="237682.SAMN05421676_102160"/>
<keyword evidence="4" id="KW-0808">Transferase</keyword>
<gene>
    <name evidence="8" type="ORF">SAMN05421676_102160</name>
</gene>
<keyword evidence="6" id="KW-0472">Membrane</keyword>
<proteinExistence type="predicted"/>
<feature type="transmembrane region" description="Helical" evidence="6">
    <location>
        <begin position="89"/>
        <end position="108"/>
    </location>
</feature>
<evidence type="ECO:0000256" key="2">
    <source>
        <dbReference type="ARBA" id="ARBA00012438"/>
    </source>
</evidence>
<evidence type="ECO:0000256" key="3">
    <source>
        <dbReference type="ARBA" id="ARBA00022553"/>
    </source>
</evidence>
<sequence length="212" mass="24410">MSKYSIKQIPFYVWLISGLIFILAIGIEHLSSNINTGLFWLLNLISVSLFSYHLGLFGGVLSLLIILSIRISVDFQTFSSLSSQELLRILFINFIGFVTSISIGYLAGKMKLNEKNIREIFNNNDITLWTRNVKTGHVTVSEGNAKIYGVSRKEFEQNPQIWFQSIHPEDQDILKGAIEKQKRGKKTKVVYRIIRPDRQIRWIEDRGTPVYN</sequence>
<dbReference type="PANTHER" id="PTHR43304:SF1">
    <property type="entry name" value="PAC DOMAIN-CONTAINING PROTEIN"/>
    <property type="match status" value="1"/>
</dbReference>
<evidence type="ECO:0000256" key="1">
    <source>
        <dbReference type="ARBA" id="ARBA00000085"/>
    </source>
</evidence>
<dbReference type="InterPro" id="IPR000014">
    <property type="entry name" value="PAS"/>
</dbReference>
<feature type="domain" description="PAS" evidence="7">
    <location>
        <begin position="113"/>
        <end position="185"/>
    </location>
</feature>
<dbReference type="Gene3D" id="3.30.450.20">
    <property type="entry name" value="PAS domain"/>
    <property type="match status" value="1"/>
</dbReference>
<dbReference type="RefSeq" id="WP_245732694.1">
    <property type="nucleotide sequence ID" value="NZ_FOHJ01000002.1"/>
</dbReference>
<evidence type="ECO:0000313" key="8">
    <source>
        <dbReference type="EMBL" id="SES93808.1"/>
    </source>
</evidence>
<dbReference type="Pfam" id="PF08447">
    <property type="entry name" value="PAS_3"/>
    <property type="match status" value="1"/>
</dbReference>
<evidence type="ECO:0000256" key="4">
    <source>
        <dbReference type="ARBA" id="ARBA00022679"/>
    </source>
</evidence>